<proteinExistence type="predicted"/>
<sequence>MNSGHALPLKAAPGPAGTLPPSSVVQSRAPSVITAPAASARPSAGPLPSKKRNRLQEWKDRCQRPCCALCIFFVILLITSGIITAIVLTQVLKPPKTAQISWLAPEMYRGGQNNPVRIDMKADDDQ</sequence>
<feature type="compositionally biased region" description="Low complexity" evidence="1">
    <location>
        <begin position="35"/>
        <end position="48"/>
    </location>
</feature>
<keyword evidence="2" id="KW-1133">Transmembrane helix</keyword>
<reference evidence="3 4" key="1">
    <citation type="submission" date="2014-10" db="EMBL/GenBank/DDBJ databases">
        <title>Draft genome of the hookworm Ancylostoma caninum.</title>
        <authorList>
            <person name="Mitreva M."/>
        </authorList>
    </citation>
    <scope>NUCLEOTIDE SEQUENCE [LARGE SCALE GENOMIC DNA]</scope>
    <source>
        <strain evidence="3 4">Baltimore</strain>
    </source>
</reference>
<comment type="caution">
    <text evidence="3">The sequence shown here is derived from an EMBL/GenBank/DDBJ whole genome shotgun (WGS) entry which is preliminary data.</text>
</comment>
<keyword evidence="2" id="KW-0472">Membrane</keyword>
<keyword evidence="4" id="KW-1185">Reference proteome</keyword>
<gene>
    <name evidence="3" type="ORF">ANCCAN_10081</name>
</gene>
<feature type="compositionally biased region" description="Low complexity" evidence="1">
    <location>
        <begin position="1"/>
        <end position="21"/>
    </location>
</feature>
<evidence type="ECO:0000313" key="4">
    <source>
        <dbReference type="Proteomes" id="UP000252519"/>
    </source>
</evidence>
<evidence type="ECO:0000256" key="2">
    <source>
        <dbReference type="SAM" id="Phobius"/>
    </source>
</evidence>
<feature type="transmembrane region" description="Helical" evidence="2">
    <location>
        <begin position="66"/>
        <end position="88"/>
    </location>
</feature>
<protein>
    <submittedName>
        <fullName evidence="3">Uncharacterized protein</fullName>
    </submittedName>
</protein>
<organism evidence="3 4">
    <name type="scientific">Ancylostoma caninum</name>
    <name type="common">Dog hookworm</name>
    <dbReference type="NCBI Taxonomy" id="29170"/>
    <lineage>
        <taxon>Eukaryota</taxon>
        <taxon>Metazoa</taxon>
        <taxon>Ecdysozoa</taxon>
        <taxon>Nematoda</taxon>
        <taxon>Chromadorea</taxon>
        <taxon>Rhabditida</taxon>
        <taxon>Rhabditina</taxon>
        <taxon>Rhabditomorpha</taxon>
        <taxon>Strongyloidea</taxon>
        <taxon>Ancylostomatidae</taxon>
        <taxon>Ancylostomatinae</taxon>
        <taxon>Ancylostoma</taxon>
    </lineage>
</organism>
<name>A0A368GHX1_ANCCA</name>
<evidence type="ECO:0000313" key="3">
    <source>
        <dbReference type="EMBL" id="RCN43966.1"/>
    </source>
</evidence>
<dbReference type="EMBL" id="JOJR01000142">
    <property type="protein sequence ID" value="RCN43966.1"/>
    <property type="molecule type" value="Genomic_DNA"/>
</dbReference>
<dbReference type="AlphaFoldDB" id="A0A368GHX1"/>
<keyword evidence="2" id="KW-0812">Transmembrane</keyword>
<feature type="region of interest" description="Disordered" evidence="1">
    <location>
        <begin position="1"/>
        <end position="55"/>
    </location>
</feature>
<evidence type="ECO:0000256" key="1">
    <source>
        <dbReference type="SAM" id="MobiDB-lite"/>
    </source>
</evidence>
<accession>A0A368GHX1</accession>
<dbReference type="Proteomes" id="UP000252519">
    <property type="component" value="Unassembled WGS sequence"/>
</dbReference>